<name>G2FE48_9GAMM</name>
<comment type="caution">
    <text evidence="1">The sequence shown here is derived from an EMBL/GenBank/DDBJ whole genome shotgun (WGS) entry which is preliminary data.</text>
</comment>
<keyword evidence="2" id="KW-1185">Reference proteome</keyword>
<dbReference type="Proteomes" id="UP000005167">
    <property type="component" value="Unassembled WGS sequence"/>
</dbReference>
<dbReference type="AlphaFoldDB" id="G2FE48"/>
<accession>G2FE48</accession>
<evidence type="ECO:0000313" key="2">
    <source>
        <dbReference type="Proteomes" id="UP000005167"/>
    </source>
</evidence>
<evidence type="ECO:0000313" key="1">
    <source>
        <dbReference type="EMBL" id="EGW55032.1"/>
    </source>
</evidence>
<proteinExistence type="predicted"/>
<reference evidence="1 2" key="1">
    <citation type="journal article" date="2011" name="ISME J.">
        <title>The endosymbionts of the deep-sea tubeworms Riftia pachyptila and Tevnia jerichonana share an identical physiology as revealed by proteogenomic analyses.</title>
        <authorList>
            <person name="Gardebrecht A."/>
            <person name="Markert S."/>
            <person name="Felbeck H."/>
            <person name="Thuermer A."/>
            <person name="Albrecht D."/>
            <person name="Wollherr A."/>
            <person name="Kabisch J."/>
            <person name="Lehmann R."/>
            <person name="Daniel R."/>
            <person name="Liesegang H."/>
            <person name="Hecker M."/>
            <person name="Sievert S.M."/>
            <person name="Schweder T."/>
        </authorList>
    </citation>
    <scope>NUCLEOTIDE SEQUENCE [LARGE SCALE GENOMIC DNA]</scope>
</reference>
<dbReference type="eggNOG" id="COG3209">
    <property type="taxonomic scope" value="Bacteria"/>
</dbReference>
<sequence>MTAGGGREIQWTSFNKPSRLAKGNHWVEFDYDADRACFRKETNKEQTLYIGKAYERVVDKSTGEVKHKYFVYADNQLVGIHVRKSDSVPVTPKPD</sequence>
<dbReference type="Gene3D" id="2.180.10.10">
    <property type="entry name" value="RHS repeat-associated core"/>
    <property type="match status" value="1"/>
</dbReference>
<dbReference type="EMBL" id="AFZB01000007">
    <property type="protein sequence ID" value="EGW55032.1"/>
    <property type="molecule type" value="Genomic_DNA"/>
</dbReference>
<gene>
    <name evidence="1" type="ORF">TevJSym_ag01100</name>
</gene>
<protein>
    <submittedName>
        <fullName evidence="1">Rhs family protein</fullName>
    </submittedName>
</protein>
<organism evidence="1 2">
    <name type="scientific">endosymbiont of Tevnia jerichonana</name>
    <name type="common">vent Tica</name>
    <dbReference type="NCBI Taxonomy" id="1049564"/>
    <lineage>
        <taxon>Bacteria</taxon>
        <taxon>Pseudomonadati</taxon>
        <taxon>Pseudomonadota</taxon>
        <taxon>Gammaproteobacteria</taxon>
        <taxon>sulfur-oxidizing symbionts</taxon>
    </lineage>
</organism>